<evidence type="ECO:0000256" key="3">
    <source>
        <dbReference type="ARBA" id="ARBA00022729"/>
    </source>
</evidence>
<feature type="non-terminal residue" evidence="10">
    <location>
        <position position="1"/>
    </location>
</feature>
<feature type="region of interest" description="Disordered" evidence="7">
    <location>
        <begin position="294"/>
        <end position="313"/>
    </location>
</feature>
<dbReference type="InterPro" id="IPR041056">
    <property type="entry name" value="DUF5585"/>
</dbReference>
<keyword evidence="11" id="KW-1185">Reference proteome</keyword>
<feature type="non-terminal residue" evidence="10">
    <location>
        <position position="441"/>
    </location>
</feature>
<proteinExistence type="predicted"/>
<keyword evidence="2 8" id="KW-0812">Transmembrane</keyword>
<evidence type="ECO:0000256" key="2">
    <source>
        <dbReference type="ARBA" id="ARBA00022692"/>
    </source>
</evidence>
<evidence type="ECO:0000313" key="11">
    <source>
        <dbReference type="Proteomes" id="UP000567624"/>
    </source>
</evidence>
<keyword evidence="3" id="KW-0732">Signal</keyword>
<protein>
    <submittedName>
        <fullName evidence="10">MANS1 protein</fullName>
    </submittedName>
</protein>
<name>A0A7K8QK13_9PASS</name>
<dbReference type="PROSITE" id="PS50986">
    <property type="entry name" value="MANSC"/>
    <property type="match status" value="1"/>
</dbReference>
<dbReference type="Proteomes" id="UP000567624">
    <property type="component" value="Unassembled WGS sequence"/>
</dbReference>
<evidence type="ECO:0000313" key="10">
    <source>
        <dbReference type="EMBL" id="NXF05913.1"/>
    </source>
</evidence>
<comment type="caution">
    <text evidence="10">The sequence shown here is derived from an EMBL/GenBank/DDBJ whole genome shotgun (WGS) entry which is preliminary data.</text>
</comment>
<evidence type="ECO:0000256" key="6">
    <source>
        <dbReference type="ARBA" id="ARBA00023180"/>
    </source>
</evidence>
<dbReference type="InterPro" id="IPR011106">
    <property type="entry name" value="MANSC_N"/>
</dbReference>
<feature type="domain" description="MANSC" evidence="9">
    <location>
        <begin position="21"/>
        <end position="105"/>
    </location>
</feature>
<evidence type="ECO:0000256" key="1">
    <source>
        <dbReference type="ARBA" id="ARBA00004479"/>
    </source>
</evidence>
<feature type="region of interest" description="Disordered" evidence="7">
    <location>
        <begin position="260"/>
        <end position="284"/>
    </location>
</feature>
<evidence type="ECO:0000256" key="8">
    <source>
        <dbReference type="SAM" id="Phobius"/>
    </source>
</evidence>
<evidence type="ECO:0000256" key="4">
    <source>
        <dbReference type="ARBA" id="ARBA00022989"/>
    </source>
</evidence>
<keyword evidence="4 8" id="KW-1133">Transmembrane helix</keyword>
<dbReference type="InterPro" id="IPR013980">
    <property type="entry name" value="MANSC_dom"/>
</dbReference>
<dbReference type="Pfam" id="PF17823">
    <property type="entry name" value="DUF5585"/>
    <property type="match status" value="1"/>
</dbReference>
<evidence type="ECO:0000256" key="7">
    <source>
        <dbReference type="SAM" id="MobiDB-lite"/>
    </source>
</evidence>
<dbReference type="PANTHER" id="PTHR46876:SF3">
    <property type="entry name" value="MANSC DOMAIN CONTAINING 1"/>
    <property type="match status" value="1"/>
</dbReference>
<feature type="transmembrane region" description="Helical" evidence="8">
    <location>
        <begin position="396"/>
        <end position="415"/>
    </location>
</feature>
<dbReference type="SMART" id="SM00765">
    <property type="entry name" value="MANEC"/>
    <property type="match status" value="1"/>
</dbReference>
<dbReference type="GO" id="GO:0016020">
    <property type="term" value="C:membrane"/>
    <property type="evidence" value="ECO:0007669"/>
    <property type="project" value="UniProtKB-SubCell"/>
</dbReference>
<feature type="compositionally biased region" description="Low complexity" evidence="7">
    <location>
        <begin position="260"/>
        <end position="283"/>
    </location>
</feature>
<dbReference type="EMBL" id="VWYW01000122">
    <property type="protein sequence ID" value="NXF05913.1"/>
    <property type="molecule type" value="Genomic_DNA"/>
</dbReference>
<comment type="subcellular location">
    <subcellularLocation>
        <location evidence="1">Membrane</location>
        <topology evidence="1">Single-pass type I membrane protein</topology>
    </subcellularLocation>
</comment>
<gene>
    <name evidence="10" type="primary">Mansc1</name>
    <name evidence="10" type="ORF">SMICAP_R05318</name>
</gene>
<dbReference type="AlphaFoldDB" id="A0A7K8QK13"/>
<evidence type="ECO:0000259" key="9">
    <source>
        <dbReference type="PROSITE" id="PS50986"/>
    </source>
</evidence>
<accession>A0A7K8QK13</accession>
<evidence type="ECO:0000256" key="5">
    <source>
        <dbReference type="ARBA" id="ARBA00023136"/>
    </source>
</evidence>
<organism evidence="10 11">
    <name type="scientific">Smithornis capensis</name>
    <dbReference type="NCBI Taxonomy" id="363769"/>
    <lineage>
        <taxon>Eukaryota</taxon>
        <taxon>Metazoa</taxon>
        <taxon>Chordata</taxon>
        <taxon>Craniata</taxon>
        <taxon>Vertebrata</taxon>
        <taxon>Euteleostomi</taxon>
        <taxon>Archelosauria</taxon>
        <taxon>Archosauria</taxon>
        <taxon>Dinosauria</taxon>
        <taxon>Saurischia</taxon>
        <taxon>Theropoda</taxon>
        <taxon>Coelurosauria</taxon>
        <taxon>Aves</taxon>
        <taxon>Neognathae</taxon>
        <taxon>Neoaves</taxon>
        <taxon>Telluraves</taxon>
        <taxon>Australaves</taxon>
        <taxon>Passeriformes</taxon>
        <taxon>Eurylaimidae</taxon>
        <taxon>Smithornis</taxon>
    </lineage>
</organism>
<reference evidence="10 11" key="1">
    <citation type="submission" date="2019-09" db="EMBL/GenBank/DDBJ databases">
        <title>Bird 10,000 Genomes (B10K) Project - Family phase.</title>
        <authorList>
            <person name="Zhang G."/>
        </authorList>
    </citation>
    <scope>NUCLEOTIDE SEQUENCE [LARGE SCALE GENOMIC DNA]</scope>
    <source>
        <strain evidence="10">B10K-CU-031-20</strain>
    </source>
</reference>
<sequence length="441" mass="46784">LLVITCVMAGPSLGQECSTEKMENSIIDIDLSLPRGVRGAEPLRVPAAGACVRACCSGDRLAGDKKCNLIIFYARRTSAHPNCYLFYCPSTEACPMKPATGLVSYRITRDTHASEDKSIKSEDLSSDEYSLSSDAGPFISDSQNSHQNHTGTLQQSVFHQASELLNHIGNHLDNIEFHTVFPNSQRAEQSESLDPIPKQKVINLPPNMSSAVQVGNPTAIFTTTQPSAPETSSTTVIPLPTGTTQLDSHTTSLHPGLANPTTVTTSTAPSLPAAAPAAKPGSPDTSIAVTRVPLSSPTTSASPSTTKRVTTNSRSAAALPGLRTPAMSPEPTVVSSNDISHVTLPSFSGFILSTSDSLTSSPNDLQGYNPSDSESFLPEGVLRGEGIVQLGEKSSLIAALIFGVIFLLLVIALTGKKIHESLQKRHYTRLDYLINGMYADV</sequence>
<dbReference type="Pfam" id="PF07502">
    <property type="entry name" value="MANEC"/>
    <property type="match status" value="1"/>
</dbReference>
<keyword evidence="5 8" id="KW-0472">Membrane</keyword>
<keyword evidence="6" id="KW-0325">Glycoprotein</keyword>
<feature type="compositionally biased region" description="Low complexity" evidence="7">
    <location>
        <begin position="295"/>
        <end position="306"/>
    </location>
</feature>
<dbReference type="PANTHER" id="PTHR46876">
    <property type="entry name" value="LOW-DENSITY LIPOPROTEIN RECEPTOR-RELATED PROTEIN 11"/>
    <property type="match status" value="1"/>
</dbReference>